<protein>
    <recommendedName>
        <fullName evidence="1">RNase H type-1 domain-containing protein</fullName>
    </recommendedName>
</protein>
<evidence type="ECO:0000259" key="1">
    <source>
        <dbReference type="Pfam" id="PF13456"/>
    </source>
</evidence>
<sequence length="91" mass="10365">MSVLVAEIMDWLRKDWEVVVRWVSRERNWVADSLAAMGHLHGRSGVGFRSPPGGVLDRLDKERIKWLAAERRTVLPSRRVRDSGIVFDPGG</sequence>
<name>A0ABR2BYR6_9ROSI</name>
<gene>
    <name evidence="2" type="ORF">V6N12_031899</name>
</gene>
<accession>A0ABR2BYR6</accession>
<comment type="caution">
    <text evidence="2">The sequence shown here is derived from an EMBL/GenBank/DDBJ whole genome shotgun (WGS) entry which is preliminary data.</text>
</comment>
<dbReference type="InterPro" id="IPR002156">
    <property type="entry name" value="RNaseH_domain"/>
</dbReference>
<dbReference type="EMBL" id="JBBPBM010000074">
    <property type="protein sequence ID" value="KAK8512172.1"/>
    <property type="molecule type" value="Genomic_DNA"/>
</dbReference>
<reference evidence="2 3" key="1">
    <citation type="journal article" date="2024" name="G3 (Bethesda)">
        <title>Genome assembly of Hibiscus sabdariffa L. provides insights into metabolisms of medicinal natural products.</title>
        <authorList>
            <person name="Kim T."/>
        </authorList>
    </citation>
    <scope>NUCLEOTIDE SEQUENCE [LARGE SCALE GENOMIC DNA]</scope>
    <source>
        <strain evidence="2">TK-2024</strain>
        <tissue evidence="2">Old leaves</tissue>
    </source>
</reference>
<proteinExistence type="predicted"/>
<keyword evidence="3" id="KW-1185">Reference proteome</keyword>
<evidence type="ECO:0000313" key="2">
    <source>
        <dbReference type="EMBL" id="KAK8512172.1"/>
    </source>
</evidence>
<dbReference type="Pfam" id="PF13456">
    <property type="entry name" value="RVT_3"/>
    <property type="match status" value="1"/>
</dbReference>
<feature type="domain" description="RNase H type-1" evidence="1">
    <location>
        <begin position="3"/>
        <end position="37"/>
    </location>
</feature>
<organism evidence="2 3">
    <name type="scientific">Hibiscus sabdariffa</name>
    <name type="common">roselle</name>
    <dbReference type="NCBI Taxonomy" id="183260"/>
    <lineage>
        <taxon>Eukaryota</taxon>
        <taxon>Viridiplantae</taxon>
        <taxon>Streptophyta</taxon>
        <taxon>Embryophyta</taxon>
        <taxon>Tracheophyta</taxon>
        <taxon>Spermatophyta</taxon>
        <taxon>Magnoliopsida</taxon>
        <taxon>eudicotyledons</taxon>
        <taxon>Gunneridae</taxon>
        <taxon>Pentapetalae</taxon>
        <taxon>rosids</taxon>
        <taxon>malvids</taxon>
        <taxon>Malvales</taxon>
        <taxon>Malvaceae</taxon>
        <taxon>Malvoideae</taxon>
        <taxon>Hibiscus</taxon>
    </lineage>
</organism>
<dbReference type="Proteomes" id="UP001472677">
    <property type="component" value="Unassembled WGS sequence"/>
</dbReference>
<evidence type="ECO:0000313" key="3">
    <source>
        <dbReference type="Proteomes" id="UP001472677"/>
    </source>
</evidence>